<protein>
    <submittedName>
        <fullName evidence="2">Uncharacterized protein</fullName>
    </submittedName>
</protein>
<dbReference type="OrthoDB" id="2112980at2"/>
<proteinExistence type="predicted"/>
<evidence type="ECO:0000256" key="1">
    <source>
        <dbReference type="SAM" id="Phobius"/>
    </source>
</evidence>
<dbReference type="HOGENOM" id="CLU_2629955_0_0_9"/>
<evidence type="ECO:0000313" key="2">
    <source>
        <dbReference type="EMBL" id="ADL12684.1"/>
    </source>
</evidence>
<dbReference type="Proteomes" id="UP000001661">
    <property type="component" value="Chromosome"/>
</dbReference>
<dbReference type="KEGG" id="aar:Acear_1162"/>
<dbReference type="AlphaFoldDB" id="D9QQ93"/>
<gene>
    <name evidence="2" type="ordered locus">Acear_1162</name>
</gene>
<keyword evidence="1" id="KW-0472">Membrane</keyword>
<keyword evidence="1" id="KW-1133">Transmembrane helix</keyword>
<keyword evidence="1" id="KW-0812">Transmembrane</keyword>
<dbReference type="RefSeq" id="WP_013278130.1">
    <property type="nucleotide sequence ID" value="NC_014378.1"/>
</dbReference>
<sequence length="77" mass="8788">MKLGGEGKINEIIVFSFFIILGVGYLIGYYFGRQDGIKKGRVKTEISLREESLQKGYCVLCKDNKNIQALQEKNRDI</sequence>
<feature type="transmembrane region" description="Helical" evidence="1">
    <location>
        <begin position="12"/>
        <end position="31"/>
    </location>
</feature>
<keyword evidence="3" id="KW-1185">Reference proteome</keyword>
<accession>D9QQ93</accession>
<reference evidence="2 3" key="1">
    <citation type="journal article" date="2010" name="Stand. Genomic Sci.">
        <title>Complete genome sequence of Acetohalobium arabaticum type strain (Z-7288).</title>
        <authorList>
            <person name="Sikorski J."/>
            <person name="Lapidus A."/>
            <person name="Chertkov O."/>
            <person name="Lucas S."/>
            <person name="Copeland A."/>
            <person name="Glavina Del Rio T."/>
            <person name="Nolan M."/>
            <person name="Tice H."/>
            <person name="Cheng J.F."/>
            <person name="Han C."/>
            <person name="Brambilla E."/>
            <person name="Pitluck S."/>
            <person name="Liolios K."/>
            <person name="Ivanova N."/>
            <person name="Mavromatis K."/>
            <person name="Mikhailova N."/>
            <person name="Pati A."/>
            <person name="Bruce D."/>
            <person name="Detter C."/>
            <person name="Tapia R."/>
            <person name="Goodwin L."/>
            <person name="Chen A."/>
            <person name="Palaniappan K."/>
            <person name="Land M."/>
            <person name="Hauser L."/>
            <person name="Chang Y.J."/>
            <person name="Jeffries C.D."/>
            <person name="Rohde M."/>
            <person name="Goker M."/>
            <person name="Spring S."/>
            <person name="Woyke T."/>
            <person name="Bristow J."/>
            <person name="Eisen J.A."/>
            <person name="Markowitz V."/>
            <person name="Hugenholtz P."/>
            <person name="Kyrpides N.C."/>
            <person name="Klenk H.P."/>
        </authorList>
    </citation>
    <scope>NUCLEOTIDE SEQUENCE [LARGE SCALE GENOMIC DNA]</scope>
    <source>
        <strain evidence="3">ATCC 49924 / DSM 5501 / Z-7288</strain>
    </source>
</reference>
<name>D9QQ93_ACEAZ</name>
<organism evidence="2 3">
    <name type="scientific">Acetohalobium arabaticum (strain ATCC 49924 / DSM 5501 / Z-7288)</name>
    <dbReference type="NCBI Taxonomy" id="574087"/>
    <lineage>
        <taxon>Bacteria</taxon>
        <taxon>Bacillati</taxon>
        <taxon>Bacillota</taxon>
        <taxon>Clostridia</taxon>
        <taxon>Halanaerobiales</taxon>
        <taxon>Halobacteroidaceae</taxon>
        <taxon>Acetohalobium</taxon>
    </lineage>
</organism>
<dbReference type="EMBL" id="CP002105">
    <property type="protein sequence ID" value="ADL12684.1"/>
    <property type="molecule type" value="Genomic_DNA"/>
</dbReference>
<dbReference type="STRING" id="574087.Acear_1162"/>
<evidence type="ECO:0000313" key="3">
    <source>
        <dbReference type="Proteomes" id="UP000001661"/>
    </source>
</evidence>